<feature type="signal peptide" evidence="1">
    <location>
        <begin position="1"/>
        <end position="22"/>
    </location>
</feature>
<dbReference type="InterPro" id="IPR032774">
    <property type="entry name" value="WG_beta_rep"/>
</dbReference>
<protein>
    <recommendedName>
        <fullName evidence="4">KWG Leptospira repeat protein</fullName>
    </recommendedName>
</protein>
<dbReference type="HOGENOM" id="CLU_1155978_0_0_12"/>
<evidence type="ECO:0008006" key="4">
    <source>
        <dbReference type="Google" id="ProtNLM"/>
    </source>
</evidence>
<dbReference type="PANTHER" id="PTHR37841">
    <property type="entry name" value="GLR2918 PROTEIN"/>
    <property type="match status" value="1"/>
</dbReference>
<sequence length="240" mass="27489">MKSKRFFYILSLICLFQFPCKADDFPSTSKIKVIKNYNTYTFLDENENVLFTKQLKRFYGFTEGYAAVALMNFDSAILDENGNISDIHFEQLGQKFSEGKNFAMFLDGTTGVIDTKGNILFKIKVEFDECGALAATNFSNGKAFVKESRETGVVWHLIDDKGNKLKEFNNISGLSYFYSGWIKVRVQESSSWKWNYLDSNGNFISTINFDDAYNFVDGKAKVKIGIEEFFINENGKRLIN</sequence>
<name>F2NUB0_TRES6</name>
<dbReference type="eggNOG" id="COG1649">
    <property type="taxonomic scope" value="Bacteria"/>
</dbReference>
<dbReference type="OrthoDB" id="210273at2"/>
<reference evidence="3" key="2">
    <citation type="submission" date="2011-04" db="EMBL/GenBank/DDBJ databases">
        <title>The complete genome of chromosome of Treponema succinifaciens DSM 2489.</title>
        <authorList>
            <person name="Lucas S."/>
            <person name="Copeland A."/>
            <person name="Lapidus A."/>
            <person name="Bruce D."/>
            <person name="Goodwin L."/>
            <person name="Pitluck S."/>
            <person name="Peters L."/>
            <person name="Kyrpides N."/>
            <person name="Mavromatis K."/>
            <person name="Ivanova N."/>
            <person name="Ovchinnikova G."/>
            <person name="Teshima H."/>
            <person name="Detter J.C."/>
            <person name="Tapia R."/>
            <person name="Han C."/>
            <person name="Land M."/>
            <person name="Hauser L."/>
            <person name="Markowitz V."/>
            <person name="Cheng J.-F."/>
            <person name="Hugenholtz P."/>
            <person name="Woyke T."/>
            <person name="Wu D."/>
            <person name="Gronow S."/>
            <person name="Wellnitz S."/>
            <person name="Brambilla E."/>
            <person name="Klenk H.-P."/>
            <person name="Eisen J.A."/>
        </authorList>
    </citation>
    <scope>NUCLEOTIDE SEQUENCE [LARGE SCALE GENOMIC DNA]</scope>
    <source>
        <strain evidence="3">ATCC 33096 / DSM 2489 / 6091</strain>
    </source>
</reference>
<dbReference type="Pfam" id="PF14903">
    <property type="entry name" value="WG_beta_rep"/>
    <property type="match status" value="3"/>
</dbReference>
<dbReference type="Proteomes" id="UP000006852">
    <property type="component" value="Chromosome"/>
</dbReference>
<proteinExistence type="predicted"/>
<dbReference type="STRING" id="869209.Tresu_0240"/>
<accession>F2NUB0</accession>
<dbReference type="RefSeq" id="WP_013700514.1">
    <property type="nucleotide sequence ID" value="NC_015385.1"/>
</dbReference>
<evidence type="ECO:0000313" key="3">
    <source>
        <dbReference type="Proteomes" id="UP000006852"/>
    </source>
</evidence>
<evidence type="ECO:0000256" key="1">
    <source>
        <dbReference type="SAM" id="SignalP"/>
    </source>
</evidence>
<dbReference type="AlphaFoldDB" id="F2NUB0"/>
<keyword evidence="1" id="KW-0732">Signal</keyword>
<dbReference type="EMBL" id="CP002631">
    <property type="protein sequence ID" value="AEB13203.1"/>
    <property type="molecule type" value="Genomic_DNA"/>
</dbReference>
<dbReference type="KEGG" id="tsu:Tresu_0240"/>
<evidence type="ECO:0000313" key="2">
    <source>
        <dbReference type="EMBL" id="AEB13203.1"/>
    </source>
</evidence>
<keyword evidence="3" id="KW-1185">Reference proteome</keyword>
<gene>
    <name evidence="2" type="ordered locus">Tresu_0240</name>
</gene>
<reference evidence="2 3" key="1">
    <citation type="journal article" date="2011" name="Stand. Genomic Sci.">
        <title>Complete genome sequence of Treponema succinifaciens type strain (6091).</title>
        <authorList>
            <person name="Han C."/>
            <person name="Gronow S."/>
            <person name="Teshima H."/>
            <person name="Lapidus A."/>
            <person name="Nolan M."/>
            <person name="Lucas S."/>
            <person name="Hammon N."/>
            <person name="Deshpande S."/>
            <person name="Cheng J.F."/>
            <person name="Zeytun A."/>
            <person name="Tapia R."/>
            <person name="Goodwin L."/>
            <person name="Pitluck S."/>
            <person name="Liolios K."/>
            <person name="Pagani I."/>
            <person name="Ivanova N."/>
            <person name="Mavromatis K."/>
            <person name="Mikhailova N."/>
            <person name="Huntemann M."/>
            <person name="Pati A."/>
            <person name="Chen A."/>
            <person name="Palaniappan K."/>
            <person name="Land M."/>
            <person name="Hauser L."/>
            <person name="Brambilla E.M."/>
            <person name="Rohde M."/>
            <person name="Goker M."/>
            <person name="Woyke T."/>
            <person name="Bristow J."/>
            <person name="Eisen J.A."/>
            <person name="Markowitz V."/>
            <person name="Hugenholtz P."/>
            <person name="Kyrpides N.C."/>
            <person name="Klenk H.P."/>
            <person name="Detter J.C."/>
        </authorList>
    </citation>
    <scope>NUCLEOTIDE SEQUENCE [LARGE SCALE GENOMIC DNA]</scope>
    <source>
        <strain evidence="3">ATCC 33096 / DSM 2489 / 6091</strain>
    </source>
</reference>
<feature type="chain" id="PRO_5003284099" description="KWG Leptospira repeat protein" evidence="1">
    <location>
        <begin position="23"/>
        <end position="240"/>
    </location>
</feature>
<dbReference type="GeneID" id="302997477"/>
<organism evidence="2 3">
    <name type="scientific">Treponema succinifaciens (strain ATCC 33096 / DSM 2489 / 6091)</name>
    <dbReference type="NCBI Taxonomy" id="869209"/>
    <lineage>
        <taxon>Bacteria</taxon>
        <taxon>Pseudomonadati</taxon>
        <taxon>Spirochaetota</taxon>
        <taxon>Spirochaetia</taxon>
        <taxon>Spirochaetales</taxon>
        <taxon>Treponemataceae</taxon>
        <taxon>Treponema</taxon>
    </lineage>
</organism>
<dbReference type="PANTHER" id="PTHR37841:SF1">
    <property type="entry name" value="DUF3298 DOMAIN-CONTAINING PROTEIN"/>
    <property type="match status" value="1"/>
</dbReference>